<sequence length="1420" mass="159872">MKEILHVGFDVGSTTIKVVVLDKNENIIYSKYKRHFSDIKKSIKELIEELYNEFSERYITFKVSGSSGLAVSERLDIPFIQEVIACNLAVEKFIQNTDVAIELGGEDAKITYFKNGVEQRMNCACAGGTGAFIDQMASLLKTDAAGLNELAKKHKNIYPIAARCGVFAKSDIQPLLNEGAAKEDIAASIFQSIVTQTISGLACGRPIKGKIAFLGGPLYFLSELRQRFIETLNLTQDQIIFPPNSHYFVAIGAAFSSIKSETYKFKELYDRLDELEKRSENEVNRLDPLFKSEEELIEFRNRHSMAKVKKEDLSRYKGKCYLGIDAGSTTTKVVLMGEENQILYTYYGSNEGHPLKMVVDVIKELYNELPHQAKIVKSAVTGYGEGLIKSALNIDIGEIETVAHYKASEKFLPGVEFILDIGGQDMKCLKIKNGVIHNIMLNEACSSGCGSFIETFAKSMNLTVEEFSEKALLAKEPVDLGSRCTVFMNSKVKQAQKEGASVGDISAGLSYSVINNAFQKVIKIKNPEDMGEKIIVQGGTFNNDAVLRSCELILGKKVIKPDIAGMMGAYGCALIAKGRYVEGENSTLLTREQLNNFKSEVHHRRCDGCANKCLLTINKFDNGSSFISGNRCERGSGESNIINDIPNLYDYKYKRLFQYVPLKKEKARAVIGIPRVMNIYQNYPLWFTFLTELGFRVEISPRSNKKIYEKGMETIPSESACYPVKLSHGHIMSLVEKDVDMIFYPCVFYEKKEFKHSDNNLNCALVISYPEVIKNNMKILKEKNIEFIDPFVTLDNKKALSKVLYETFKNHGIKKSEIDIALKLALKENEQFKEDIRKKGEETLEYLKDTGKKGIVLCGRPYHIDPEINHGIPELITNLGMAVLTEDSVAHLGKIDKPLRVVDQWTYHSRAYAAASFVSKTDYLEVVQLNSFGCGLDAIATDMVAEILENNNKIYTLIKIDEVNNLGANRIRLRSLKAAIQEREKNDIKPKLLKQYRDRIVFTKEMKKNHTILAPQLSQIHFELLEEAINSCGYNLKILPDVDEKVIEEGLKYVNNDTCYPSILIAGQIISALKYGGYDKDNTSVIMSQTGGVCRVTNYIPILRKALEDAGFSNVPVLSLNGIGLEKNPGFKITLTMINRMIMSVLYGDIFMRLIYRTRPYETIKGQTDQLHDKWKKICIENITKGNLFSSKEIIRGIVDDFDNIPLNNIRKPKIGVTGEIFIKFNSYSNNQIVKMIENEGGEVVMPDFIDFFLYSLFNSNFKSKYLGKSKLKALANNMGISYIEAFRKYSREALENSNRFKNPKTIQQLAECSEQILSLGNHAGEGWFLTAEMMELLESGVNNIVCMQPFACLPNHVTGKGMIRAIKEKYPDSNILTVDYDPGASEVNQINRIKLMLSVAFKNLEKIEPYEEGEAALID</sequence>
<feature type="domain" description="ATPase BadF/BadG/BcrA/BcrD type" evidence="6">
    <location>
        <begin position="322"/>
        <end position="576"/>
    </location>
</feature>
<protein>
    <submittedName>
        <fullName evidence="8">Acyl-CoA dehydratase activase-related protein</fullName>
    </submittedName>
</protein>
<name>A0ABY8EDT6_9FIRM</name>
<dbReference type="InterPro" id="IPR008275">
    <property type="entry name" value="CoA_E_activase_dom"/>
</dbReference>
<evidence type="ECO:0000313" key="8">
    <source>
        <dbReference type="EMBL" id="WFD10936.1"/>
    </source>
</evidence>
<feature type="domain" description="ATPase BadF/BadG/BcrA/BcrD type" evidence="6">
    <location>
        <begin position="7"/>
        <end position="254"/>
    </location>
</feature>
<evidence type="ECO:0000256" key="5">
    <source>
        <dbReference type="SAM" id="Coils"/>
    </source>
</evidence>
<dbReference type="Pfam" id="PF01869">
    <property type="entry name" value="BcrAD_BadFG"/>
    <property type="match status" value="2"/>
</dbReference>
<keyword evidence="5" id="KW-0175">Coiled coil</keyword>
<gene>
    <name evidence="8" type="ORF">P4S50_02355</name>
</gene>
<keyword evidence="2" id="KW-0479">Metal-binding</keyword>
<evidence type="ECO:0000259" key="6">
    <source>
        <dbReference type="Pfam" id="PF01869"/>
    </source>
</evidence>
<dbReference type="Proteomes" id="UP001222800">
    <property type="component" value="Chromosome"/>
</dbReference>
<dbReference type="Gene3D" id="3.30.420.40">
    <property type="match status" value="4"/>
</dbReference>
<feature type="coiled-coil region" evidence="5">
    <location>
        <begin position="258"/>
        <end position="285"/>
    </location>
</feature>
<dbReference type="PANTHER" id="PTHR32329">
    <property type="entry name" value="BIFUNCTIONAL PROTEIN [INCLUDES 2-HYDROXYACYL-COA DEHYDRATASE (N-TER) AND ITS ACTIVATOR DOMAIN (C_TERM)-RELATED"/>
    <property type="match status" value="1"/>
</dbReference>
<organism evidence="8 9">
    <name type="scientific">Tepidibacter hydrothermalis</name>
    <dbReference type="NCBI Taxonomy" id="3036126"/>
    <lineage>
        <taxon>Bacteria</taxon>
        <taxon>Bacillati</taxon>
        <taxon>Bacillota</taxon>
        <taxon>Clostridia</taxon>
        <taxon>Peptostreptococcales</taxon>
        <taxon>Peptostreptococcaceae</taxon>
        <taxon>Tepidibacter</taxon>
    </lineage>
</organism>
<keyword evidence="3" id="KW-0408">Iron</keyword>
<dbReference type="NCBIfam" id="TIGR00241">
    <property type="entry name" value="CoA_E_activ"/>
    <property type="match status" value="1"/>
</dbReference>
<dbReference type="InterPro" id="IPR043129">
    <property type="entry name" value="ATPase_NBD"/>
</dbReference>
<evidence type="ECO:0000256" key="2">
    <source>
        <dbReference type="ARBA" id="ARBA00022723"/>
    </source>
</evidence>
<accession>A0ABY8EDT6</accession>
<evidence type="ECO:0000259" key="7">
    <source>
        <dbReference type="Pfam" id="PF09989"/>
    </source>
</evidence>
<evidence type="ECO:0000256" key="4">
    <source>
        <dbReference type="ARBA" id="ARBA00023014"/>
    </source>
</evidence>
<dbReference type="CDD" id="cd24034">
    <property type="entry name" value="ASKHA_NBD_O66634-like_rpt1"/>
    <property type="match status" value="1"/>
</dbReference>
<evidence type="ECO:0000256" key="3">
    <source>
        <dbReference type="ARBA" id="ARBA00023004"/>
    </source>
</evidence>
<dbReference type="SUPFAM" id="SSF53067">
    <property type="entry name" value="Actin-like ATPase domain"/>
    <property type="match status" value="2"/>
</dbReference>
<comment type="cofactor">
    <cofactor evidence="1">
        <name>[4Fe-4S] cluster</name>
        <dbReference type="ChEBI" id="CHEBI:49883"/>
    </cofactor>
</comment>
<dbReference type="InterPro" id="IPR002731">
    <property type="entry name" value="ATPase_BadF"/>
</dbReference>
<reference evidence="8 9" key="1">
    <citation type="submission" date="2023-03" db="EMBL/GenBank/DDBJ databases">
        <title>Complete genome sequence of Tepidibacter sp. SWIR-1, isolated from a deep-sea hydrothermal vent.</title>
        <authorList>
            <person name="Li X."/>
        </authorList>
    </citation>
    <scope>NUCLEOTIDE SEQUENCE [LARGE SCALE GENOMIC DNA]</scope>
    <source>
        <strain evidence="8 9">SWIR-1</strain>
    </source>
</reference>
<dbReference type="CDD" id="cd24035">
    <property type="entry name" value="ASKHA_NBD_O66634-like_rpt2"/>
    <property type="match status" value="1"/>
</dbReference>
<dbReference type="InterPro" id="IPR051805">
    <property type="entry name" value="Dehydratase_Activator_Redct"/>
</dbReference>
<feature type="domain" description="DUF2229" evidence="7">
    <location>
        <begin position="671"/>
        <end position="889"/>
    </location>
</feature>
<keyword evidence="9" id="KW-1185">Reference proteome</keyword>
<dbReference type="Pfam" id="PF09989">
    <property type="entry name" value="DUF2229"/>
    <property type="match status" value="1"/>
</dbReference>
<evidence type="ECO:0000256" key="1">
    <source>
        <dbReference type="ARBA" id="ARBA00001966"/>
    </source>
</evidence>
<keyword evidence="4" id="KW-0411">Iron-sulfur</keyword>
<dbReference type="RefSeq" id="WP_277732901.1">
    <property type="nucleotide sequence ID" value="NZ_CP120733.1"/>
</dbReference>
<dbReference type="EMBL" id="CP120733">
    <property type="protein sequence ID" value="WFD10936.1"/>
    <property type="molecule type" value="Genomic_DNA"/>
</dbReference>
<dbReference type="PANTHER" id="PTHR32329:SF4">
    <property type="entry name" value="ACTIVATOR OF 2-HYDROXYACYL-COA DEHYDRATASE"/>
    <property type="match status" value="1"/>
</dbReference>
<proteinExistence type="predicted"/>
<dbReference type="InterPro" id="IPR018709">
    <property type="entry name" value="CoA_activase_DUF2229"/>
</dbReference>
<evidence type="ECO:0000313" key="9">
    <source>
        <dbReference type="Proteomes" id="UP001222800"/>
    </source>
</evidence>